<dbReference type="Pfam" id="PF04168">
    <property type="entry name" value="Alpha-E"/>
    <property type="match status" value="1"/>
</dbReference>
<dbReference type="InterPro" id="IPR025841">
    <property type="entry name" value="CP_ATPgrasp_2"/>
</dbReference>
<comment type="caution">
    <text evidence="3">The sequence shown here is derived from an EMBL/GenBank/DDBJ whole genome shotgun (WGS) entry which is preliminary data.</text>
</comment>
<dbReference type="PANTHER" id="PTHR34595:SF2">
    <property type="entry name" value="BLR2978 PROTEIN"/>
    <property type="match status" value="1"/>
</dbReference>
<dbReference type="SUPFAM" id="SSF56059">
    <property type="entry name" value="Glutathione synthetase ATP-binding domain-like"/>
    <property type="match status" value="1"/>
</dbReference>
<reference evidence="3 4" key="1">
    <citation type="submission" date="2020-12" db="EMBL/GenBank/DDBJ databases">
        <title>Novel Thalassolituus-related marine hydrocarbonoclastic bacteria mediated algae-derived hydrocarbons mineralization in twilight zone of the northern South China Sea.</title>
        <authorList>
            <person name="Dong C."/>
        </authorList>
    </citation>
    <scope>NUCLEOTIDE SEQUENCE [LARGE SCALE GENOMIC DNA]</scope>
    <source>
        <strain evidence="3 4">IMCC1826</strain>
    </source>
</reference>
<evidence type="ECO:0000313" key="4">
    <source>
        <dbReference type="Proteomes" id="UP000714380"/>
    </source>
</evidence>
<dbReference type="InterPro" id="IPR051680">
    <property type="entry name" value="ATP-dep_Glu-Cys_Ligase-2"/>
</dbReference>
<dbReference type="Proteomes" id="UP000714380">
    <property type="component" value="Unassembled WGS sequence"/>
</dbReference>
<dbReference type="Gene3D" id="3.30.1490.270">
    <property type="match status" value="1"/>
</dbReference>
<name>A0ABS7ZKQ1_9GAMM</name>
<feature type="domain" description="DUF403" evidence="1">
    <location>
        <begin position="507"/>
        <end position="819"/>
    </location>
</feature>
<keyword evidence="4" id="KW-1185">Reference proteome</keyword>
<feature type="domain" description="Circularly permuted ATP-grasp type 2" evidence="2">
    <location>
        <begin position="83"/>
        <end position="457"/>
    </location>
</feature>
<evidence type="ECO:0000313" key="3">
    <source>
        <dbReference type="EMBL" id="MCA6062272.1"/>
    </source>
</evidence>
<accession>A0ABS7ZKQ1</accession>
<proteinExistence type="predicted"/>
<dbReference type="RefSeq" id="WP_225671066.1">
    <property type="nucleotide sequence ID" value="NZ_JAEDAH010000006.1"/>
</dbReference>
<dbReference type="InterPro" id="IPR007296">
    <property type="entry name" value="DUF403"/>
</dbReference>
<evidence type="ECO:0000259" key="1">
    <source>
        <dbReference type="Pfam" id="PF04168"/>
    </source>
</evidence>
<protein>
    <submittedName>
        <fullName evidence="3">Circularly permuted type 2 ATP-grasp protein</fullName>
    </submittedName>
</protein>
<organism evidence="3 4">
    <name type="scientific">Thalassolituus marinus</name>
    <dbReference type="NCBI Taxonomy" id="671053"/>
    <lineage>
        <taxon>Bacteria</taxon>
        <taxon>Pseudomonadati</taxon>
        <taxon>Pseudomonadota</taxon>
        <taxon>Gammaproteobacteria</taxon>
        <taxon>Oceanospirillales</taxon>
        <taxon>Oceanospirillaceae</taxon>
        <taxon>Thalassolituus</taxon>
    </lineage>
</organism>
<dbReference type="EMBL" id="JAEDAH010000006">
    <property type="protein sequence ID" value="MCA6062272.1"/>
    <property type="molecule type" value="Genomic_DNA"/>
</dbReference>
<dbReference type="PANTHER" id="PTHR34595">
    <property type="entry name" value="BLR5612 PROTEIN"/>
    <property type="match status" value="1"/>
</dbReference>
<dbReference type="Gene3D" id="3.40.50.11290">
    <property type="match status" value="1"/>
</dbReference>
<gene>
    <name evidence="3" type="ORF">I9W95_01490</name>
</gene>
<evidence type="ECO:0000259" key="2">
    <source>
        <dbReference type="Pfam" id="PF14403"/>
    </source>
</evidence>
<sequence>MNSSGSRPEWLYPADDQRRDDMLAADGQLLPHWQDVLDSLNGLEDIAARQQKALRILRDDGATYNIYGDSTGQSTTWNLDLVPNIIASDEWADVESGLLERAELFNLLLRDIYGERSLIRTGVIPPEAIFCHRGFLRACHGIQLPGEHDLIMHAVDLIRDPQGQYLVLGDRTQSPSGAGYSLENRTVMSRVFPSLFRDSHVHRLSTFFQRLRTKLLSLSPNPSQARVVLLTPGPHNETYFEHAYMANYLGFPLVQSDDLMVRNGFLWMKSLEGLKRVDVLLRRVDDWFCDPVELRADSRLGVPGMLEVVRAGNLVVANPLGSGIVENPVFLRYLPDIAKALLGRELRLGSVHTYWCGAEEDLAYVLEHLSELVIKPVYRQAGSSSVRACELDEQGLLQLKARILADPVQFVAQPHLAAGHLPSLHNEILQPRPALLRTFAVASGESYSLMPGGLTRVGAAENSFVIAGQAGARSKDTWVVDSDHERTLISEQLDDSGALREADLVSMPSRVVENLFWMGRYAERAESTLRILRTTFIQFNSESPAGNEVKDHLLRALQNMAVLVPAELGADEQLDEWVENGTLSNSISSNLNAMLFCADQAKELLSSDTFRVINDIRDALQSLPTELTGNKGSAPEEVLDPLVTALMAFAGLTQESMNRSFGWRFMELGRRLERAQQINTAVTSLLVPAMAESDQNRLAEALLLTLETLISYRRRYRGRMSVETSLDLILLDSSNPRSLMYQLEHIAEYLKAMPQPPAVLHELTLEERTLMQAEVLVKLTPLKEFSLSDDGQRPALLQAMSQCHQLLGQLSDQITDKYFDHREASQQLVRNSMEIL</sequence>
<dbReference type="Pfam" id="PF14403">
    <property type="entry name" value="CP_ATPgrasp_2"/>
    <property type="match status" value="1"/>
</dbReference>